<dbReference type="InterPro" id="IPR036365">
    <property type="entry name" value="PGBD-like_sf"/>
</dbReference>
<dbReference type="PANTHER" id="PTHR41533:SF2">
    <property type="entry name" value="BLR7131 PROTEIN"/>
    <property type="match status" value="1"/>
</dbReference>
<keyword evidence="4 7" id="KW-0133">Cell shape</keyword>
<dbReference type="GO" id="GO:0016740">
    <property type="term" value="F:transferase activity"/>
    <property type="evidence" value="ECO:0007669"/>
    <property type="project" value="UniProtKB-KW"/>
</dbReference>
<dbReference type="SUPFAM" id="SSF47090">
    <property type="entry name" value="PGBD-like"/>
    <property type="match status" value="1"/>
</dbReference>
<dbReference type="InterPro" id="IPR002477">
    <property type="entry name" value="Peptidoglycan-bd-like"/>
</dbReference>
<dbReference type="Gene3D" id="2.40.440.10">
    <property type="entry name" value="L,D-transpeptidase catalytic domain-like"/>
    <property type="match status" value="1"/>
</dbReference>
<evidence type="ECO:0000256" key="5">
    <source>
        <dbReference type="ARBA" id="ARBA00022984"/>
    </source>
</evidence>
<organism evidence="9 10">
    <name type="scientific">Chitinophaga cymbidii</name>
    <dbReference type="NCBI Taxonomy" id="1096750"/>
    <lineage>
        <taxon>Bacteria</taxon>
        <taxon>Pseudomonadati</taxon>
        <taxon>Bacteroidota</taxon>
        <taxon>Chitinophagia</taxon>
        <taxon>Chitinophagales</taxon>
        <taxon>Chitinophagaceae</taxon>
        <taxon>Chitinophaga</taxon>
    </lineage>
</organism>
<evidence type="ECO:0000256" key="1">
    <source>
        <dbReference type="ARBA" id="ARBA00004752"/>
    </source>
</evidence>
<keyword evidence="5 7" id="KW-0573">Peptidoglycan synthesis</keyword>
<dbReference type="GO" id="GO:0009252">
    <property type="term" value="P:peptidoglycan biosynthetic process"/>
    <property type="evidence" value="ECO:0007669"/>
    <property type="project" value="UniProtKB-UniPathway"/>
</dbReference>
<accession>A0A512RE12</accession>
<evidence type="ECO:0000256" key="6">
    <source>
        <dbReference type="ARBA" id="ARBA00023316"/>
    </source>
</evidence>
<keyword evidence="10" id="KW-1185">Reference proteome</keyword>
<reference evidence="9 10" key="1">
    <citation type="submission" date="2019-07" db="EMBL/GenBank/DDBJ databases">
        <title>Whole genome shotgun sequence of Chitinophaga cymbidii NBRC 109752.</title>
        <authorList>
            <person name="Hosoyama A."/>
            <person name="Uohara A."/>
            <person name="Ohji S."/>
            <person name="Ichikawa N."/>
        </authorList>
    </citation>
    <scope>NUCLEOTIDE SEQUENCE [LARGE SCALE GENOMIC DNA]</scope>
    <source>
        <strain evidence="9 10">NBRC 109752</strain>
    </source>
</reference>
<dbReference type="Pfam" id="PF20142">
    <property type="entry name" value="Scaffold"/>
    <property type="match status" value="1"/>
</dbReference>
<protein>
    <submittedName>
        <fullName evidence="9">Peptidoglycan-binding protein</fullName>
    </submittedName>
</protein>
<keyword evidence="3" id="KW-0808">Transferase</keyword>
<evidence type="ECO:0000256" key="2">
    <source>
        <dbReference type="ARBA" id="ARBA00005992"/>
    </source>
</evidence>
<dbReference type="InterPro" id="IPR036366">
    <property type="entry name" value="PGBDSf"/>
</dbReference>
<feature type="active site" description="Nucleophile" evidence="7">
    <location>
        <position position="472"/>
    </location>
</feature>
<comment type="similarity">
    <text evidence="2">Belongs to the YkuD family.</text>
</comment>
<dbReference type="CDD" id="cd16913">
    <property type="entry name" value="YkuD_like"/>
    <property type="match status" value="1"/>
</dbReference>
<dbReference type="PROSITE" id="PS51257">
    <property type="entry name" value="PROKAR_LIPOPROTEIN"/>
    <property type="match status" value="1"/>
</dbReference>
<dbReference type="InterPro" id="IPR005490">
    <property type="entry name" value="LD_TPept_cat_dom"/>
</dbReference>
<evidence type="ECO:0000256" key="3">
    <source>
        <dbReference type="ARBA" id="ARBA00022679"/>
    </source>
</evidence>
<dbReference type="GO" id="GO:0071555">
    <property type="term" value="P:cell wall organization"/>
    <property type="evidence" value="ECO:0007669"/>
    <property type="project" value="UniProtKB-UniRule"/>
</dbReference>
<dbReference type="Proteomes" id="UP000321436">
    <property type="component" value="Unassembled WGS sequence"/>
</dbReference>
<keyword evidence="6 7" id="KW-0961">Cell wall biogenesis/degradation</keyword>
<comment type="pathway">
    <text evidence="1 7">Cell wall biogenesis; peptidoglycan biosynthesis.</text>
</comment>
<name>A0A512RE12_9BACT</name>
<dbReference type="OrthoDB" id="9778545at2"/>
<proteinExistence type="inferred from homology"/>
<evidence type="ECO:0000313" key="9">
    <source>
        <dbReference type="EMBL" id="GEP93940.1"/>
    </source>
</evidence>
<dbReference type="Pfam" id="PF03734">
    <property type="entry name" value="YkuD"/>
    <property type="match status" value="1"/>
</dbReference>
<dbReference type="InterPro" id="IPR038063">
    <property type="entry name" value="Transpep_catalytic_dom"/>
</dbReference>
<dbReference type="GO" id="GO:0004180">
    <property type="term" value="F:carboxypeptidase activity"/>
    <property type="evidence" value="ECO:0007669"/>
    <property type="project" value="UniProtKB-ARBA"/>
</dbReference>
<evidence type="ECO:0000259" key="8">
    <source>
        <dbReference type="PROSITE" id="PS52029"/>
    </source>
</evidence>
<gene>
    <name evidence="9" type="ORF">CCY01nite_02000</name>
</gene>
<sequence>MDQLTKGWIWPVIVIIIAACGHRKGQPQQKEIVKDIRQLDEVVPEQIAERLDYIAGNEGAMEDSIAVFRLSALTHAYQVNRGAAIWSRNGKEHPAAASMMRWIKTADDYGLVPGLLHVKALSAAALQLETDAAAGRDAALWARVDVLLTDAFLKMAYQLHYGVAPRDSITLRKDSLLTDEVLTGLMQDALGLGDVSSVMQRQEPGHAGYAALKEGVQQFKQQYGNKRWDTLPQQYTDTPLFQQQLAIRLVQSGHLDSSLVTDPATLRNAVRNFQREFNIYPDGVAGKQTVQLLNKQPSDWLLQAALNLDRWRKLPDTLPERYLIVNIPAFRMTVLENEDTVLDSRVIVGAPRTRTPVLNSVMTNFILYPYWRVPYSIVFKEMLPQIRKDPYYLVEKNLEVVNHQGEVVNPDSIDWNKLGRKYFPYVLRQMDGLDNSLGIMKFNFFNKYSVYLHDTNNRTLFSNSNRALSHGCVRVQQWDSLAMYMVREDPDPAMRDSVRTWLEREEKRQYNLVKRLPIYVRYFTAEVRYGRMQFYEDIYGEDKALRQYFTFDK</sequence>
<dbReference type="InterPro" id="IPR045380">
    <property type="entry name" value="LD_TPept_scaffold_dom"/>
</dbReference>
<feature type="domain" description="L,D-TPase catalytic" evidence="8">
    <location>
        <begin position="321"/>
        <end position="501"/>
    </location>
</feature>
<evidence type="ECO:0000313" key="10">
    <source>
        <dbReference type="Proteomes" id="UP000321436"/>
    </source>
</evidence>
<dbReference type="Pfam" id="PF01471">
    <property type="entry name" value="PG_binding_1"/>
    <property type="match status" value="1"/>
</dbReference>
<feature type="active site" description="Proton donor/acceptor" evidence="7">
    <location>
        <position position="453"/>
    </location>
</feature>
<comment type="caution">
    <text evidence="9">The sequence shown here is derived from an EMBL/GenBank/DDBJ whole genome shotgun (WGS) entry which is preliminary data.</text>
</comment>
<dbReference type="GO" id="GO:0008360">
    <property type="term" value="P:regulation of cell shape"/>
    <property type="evidence" value="ECO:0007669"/>
    <property type="project" value="UniProtKB-UniRule"/>
</dbReference>
<evidence type="ECO:0000256" key="4">
    <source>
        <dbReference type="ARBA" id="ARBA00022960"/>
    </source>
</evidence>
<dbReference type="UniPathway" id="UPA00219"/>
<dbReference type="SUPFAM" id="SSF141523">
    <property type="entry name" value="L,D-transpeptidase catalytic domain-like"/>
    <property type="match status" value="1"/>
</dbReference>
<dbReference type="PROSITE" id="PS52029">
    <property type="entry name" value="LD_TPASE"/>
    <property type="match status" value="1"/>
</dbReference>
<evidence type="ECO:0000256" key="7">
    <source>
        <dbReference type="PROSITE-ProRule" id="PRU01373"/>
    </source>
</evidence>
<dbReference type="EMBL" id="BKAU01000001">
    <property type="protein sequence ID" value="GEP93940.1"/>
    <property type="molecule type" value="Genomic_DNA"/>
</dbReference>
<dbReference type="RefSeq" id="WP_146857443.1">
    <property type="nucleotide sequence ID" value="NZ_BKAU01000001.1"/>
</dbReference>
<dbReference type="InterPro" id="IPR052905">
    <property type="entry name" value="LD-transpeptidase_YkuD-like"/>
</dbReference>
<dbReference type="Gene3D" id="1.10.101.10">
    <property type="entry name" value="PGBD-like superfamily/PGBD"/>
    <property type="match status" value="1"/>
</dbReference>
<dbReference type="AlphaFoldDB" id="A0A512RE12"/>
<dbReference type="PANTHER" id="PTHR41533">
    <property type="entry name" value="L,D-TRANSPEPTIDASE HI_1667-RELATED"/>
    <property type="match status" value="1"/>
</dbReference>